<dbReference type="Proteomes" id="UP000530514">
    <property type="component" value="Unassembled WGS sequence"/>
</dbReference>
<comment type="caution">
    <text evidence="1">The sequence shown here is derived from an EMBL/GenBank/DDBJ whole genome shotgun (WGS) entry which is preliminary data.</text>
</comment>
<organism evidence="1 2">
    <name type="scientific">Thermoactinomyces daqus</name>
    <dbReference type="NCBI Taxonomy" id="1329516"/>
    <lineage>
        <taxon>Bacteria</taxon>
        <taxon>Bacillati</taxon>
        <taxon>Bacillota</taxon>
        <taxon>Bacilli</taxon>
        <taxon>Bacillales</taxon>
        <taxon>Thermoactinomycetaceae</taxon>
        <taxon>Thermoactinomyces</taxon>
    </lineage>
</organism>
<dbReference type="OrthoDB" id="2990216at2"/>
<dbReference type="EMBL" id="JACEIP010000006">
    <property type="protein sequence ID" value="MBA4542321.1"/>
    <property type="molecule type" value="Genomic_DNA"/>
</dbReference>
<reference evidence="1 2" key="1">
    <citation type="submission" date="2020-07" db="EMBL/GenBank/DDBJ databases">
        <authorList>
            <person name="Feng H."/>
        </authorList>
    </citation>
    <scope>NUCLEOTIDE SEQUENCE [LARGE SCALE GENOMIC DNA]</scope>
    <source>
        <strain evidence="2">s-11</strain>
    </source>
</reference>
<evidence type="ECO:0000313" key="2">
    <source>
        <dbReference type="Proteomes" id="UP000530514"/>
    </source>
</evidence>
<name>A0A7W1X949_9BACL</name>
<dbReference type="RefSeq" id="WP_033100583.1">
    <property type="nucleotide sequence ID" value="NZ_JACEIP010000006.1"/>
</dbReference>
<accession>A0A7W1X949</accession>
<dbReference type="AlphaFoldDB" id="A0A7W1X949"/>
<gene>
    <name evidence="1" type="ORF">H1164_05320</name>
</gene>
<evidence type="ECO:0000313" key="1">
    <source>
        <dbReference type="EMBL" id="MBA4542321.1"/>
    </source>
</evidence>
<proteinExistence type="predicted"/>
<protein>
    <submittedName>
        <fullName evidence="1">Uncharacterized protein</fullName>
    </submittedName>
</protein>
<sequence length="148" mass="17791">MAEIIDIEHLRIRRDEEIRECALSRFPWEEMDRIKGELVDPLTRFWPASRKVILLELLYRLVFEAYVAGMKEGKKDGWVKGIFFRNRKDDDLSLFGQKACDRLLKELMDEFNLHRWLDEWSAESVEILMQELGRQWFIMGKKAGRKKK</sequence>
<keyword evidence="2" id="KW-1185">Reference proteome</keyword>